<proteinExistence type="predicted"/>
<protein>
    <submittedName>
        <fullName evidence="2">Uncharacterized protein</fullName>
    </submittedName>
</protein>
<feature type="compositionally biased region" description="Basic and acidic residues" evidence="1">
    <location>
        <begin position="179"/>
        <end position="194"/>
    </location>
</feature>
<feature type="compositionally biased region" description="Polar residues" evidence="1">
    <location>
        <begin position="35"/>
        <end position="56"/>
    </location>
</feature>
<dbReference type="EMBL" id="JAOQBH010000019">
    <property type="protein sequence ID" value="KAJ4122742.1"/>
    <property type="molecule type" value="Genomic_DNA"/>
</dbReference>
<accession>A0ABQ8R1D7</accession>
<sequence length="208" mass="23803">MSGNRSLNLRGQDQDSSRPKYAATMSDGKVLNLRGQGQDSSQPQYLLVRGSNSTDSTPEKLQGPSTRSSPERLELPGLSRGSTPASRPPTRNGKPLDPTAMPFQHQYDDVASQQQKVHSSSPSQSSQQRDTSFSSYSQFLENERVGNYREISEIEDERDREEAFSDYIWKQHVEWSAEDLRKEKERNELEERRQRFGKHSHSRENSKK</sequence>
<name>A0ABQ8R1D7_FUSEQ</name>
<feature type="region of interest" description="Disordered" evidence="1">
    <location>
        <begin position="1"/>
        <end position="161"/>
    </location>
</feature>
<evidence type="ECO:0000313" key="2">
    <source>
        <dbReference type="EMBL" id="KAJ4122742.1"/>
    </source>
</evidence>
<organism evidence="2 3">
    <name type="scientific">Fusarium equiseti</name>
    <name type="common">Fusarium scirpi</name>
    <dbReference type="NCBI Taxonomy" id="61235"/>
    <lineage>
        <taxon>Eukaryota</taxon>
        <taxon>Fungi</taxon>
        <taxon>Dikarya</taxon>
        <taxon>Ascomycota</taxon>
        <taxon>Pezizomycotina</taxon>
        <taxon>Sordariomycetes</taxon>
        <taxon>Hypocreomycetidae</taxon>
        <taxon>Hypocreales</taxon>
        <taxon>Nectriaceae</taxon>
        <taxon>Fusarium</taxon>
        <taxon>Fusarium incarnatum-equiseti species complex</taxon>
    </lineage>
</organism>
<reference evidence="2" key="1">
    <citation type="submission" date="2022-09" db="EMBL/GenBank/DDBJ databases">
        <title>Fusarium specimens isolated from Avocado Roots.</title>
        <authorList>
            <person name="Stajich J."/>
            <person name="Roper C."/>
            <person name="Heimlech-Rivalta G."/>
        </authorList>
    </citation>
    <scope>NUCLEOTIDE SEQUENCE</scope>
    <source>
        <strain evidence="2">CF00095</strain>
    </source>
</reference>
<keyword evidence="3" id="KW-1185">Reference proteome</keyword>
<evidence type="ECO:0000313" key="3">
    <source>
        <dbReference type="Proteomes" id="UP001152024"/>
    </source>
</evidence>
<comment type="caution">
    <text evidence="2">The sequence shown here is derived from an EMBL/GenBank/DDBJ whole genome shotgun (WGS) entry which is preliminary data.</text>
</comment>
<gene>
    <name evidence="2" type="ORF">NW768_010184</name>
</gene>
<feature type="region of interest" description="Disordered" evidence="1">
    <location>
        <begin position="179"/>
        <end position="208"/>
    </location>
</feature>
<dbReference type="Proteomes" id="UP001152024">
    <property type="component" value="Unassembled WGS sequence"/>
</dbReference>
<evidence type="ECO:0000256" key="1">
    <source>
        <dbReference type="SAM" id="MobiDB-lite"/>
    </source>
</evidence>
<feature type="compositionally biased region" description="Polar residues" evidence="1">
    <location>
        <begin position="1"/>
        <end position="11"/>
    </location>
</feature>
<feature type="compositionally biased region" description="Basic and acidic residues" evidence="1">
    <location>
        <begin position="141"/>
        <end position="152"/>
    </location>
</feature>
<feature type="compositionally biased region" description="Polar residues" evidence="1">
    <location>
        <begin position="129"/>
        <end position="140"/>
    </location>
</feature>
<feature type="compositionally biased region" description="Low complexity" evidence="1">
    <location>
        <begin position="112"/>
        <end position="128"/>
    </location>
</feature>